<dbReference type="InterPro" id="IPR023780">
    <property type="entry name" value="Chromo_domain"/>
</dbReference>
<feature type="domain" description="Chromo" evidence="7">
    <location>
        <begin position="1239"/>
        <end position="1291"/>
    </location>
</feature>
<dbReference type="InterPro" id="IPR008734">
    <property type="entry name" value="PHK_A/B_su"/>
</dbReference>
<dbReference type="InterPro" id="IPR045583">
    <property type="entry name" value="KPBA/B_C"/>
</dbReference>
<evidence type="ECO:0000259" key="7">
    <source>
        <dbReference type="PROSITE" id="PS50013"/>
    </source>
</evidence>
<keyword evidence="6" id="KW-1003">Cell membrane</keyword>
<comment type="caution">
    <text evidence="8">The sequence shown here is derived from an EMBL/GenBank/DDBJ whole genome shotgun (WGS) entry which is preliminary data.</text>
</comment>
<evidence type="ECO:0000256" key="6">
    <source>
        <dbReference type="RuleBase" id="RU364123"/>
    </source>
</evidence>
<keyword evidence="9" id="KW-1185">Reference proteome</keyword>
<evidence type="ECO:0000313" key="9">
    <source>
        <dbReference type="Proteomes" id="UP000031036"/>
    </source>
</evidence>
<dbReference type="EMBL" id="JPKZ01001178">
    <property type="protein sequence ID" value="KHN83596.1"/>
    <property type="molecule type" value="Genomic_DNA"/>
</dbReference>
<dbReference type="Proteomes" id="UP000031036">
    <property type="component" value="Unassembled WGS sequence"/>
</dbReference>
<gene>
    <name evidence="8" type="ORF">Tcan_18784</name>
</gene>
<evidence type="ECO:0000256" key="2">
    <source>
        <dbReference type="ARBA" id="ARBA00007128"/>
    </source>
</evidence>
<comment type="subcellular location">
    <subcellularLocation>
        <location evidence="6">Cell membrane</location>
        <topology evidence="6">Lipid-anchor</topology>
        <orientation evidence="6">Cytoplasmic side</orientation>
    </subcellularLocation>
</comment>
<dbReference type="Pfam" id="PF00385">
    <property type="entry name" value="Chromo"/>
    <property type="match status" value="1"/>
</dbReference>
<dbReference type="STRING" id="6265.A0A0B2VJC7"/>
<dbReference type="Pfam" id="PF00723">
    <property type="entry name" value="Glyco_hydro_15"/>
    <property type="match status" value="1"/>
</dbReference>
<reference evidence="8 9" key="1">
    <citation type="submission" date="2014-11" db="EMBL/GenBank/DDBJ databases">
        <title>Genetic blueprint of the zoonotic pathogen Toxocara canis.</title>
        <authorList>
            <person name="Zhu X.-Q."/>
            <person name="Korhonen P.K."/>
            <person name="Cai H."/>
            <person name="Young N.D."/>
            <person name="Nejsum P."/>
            <person name="von Samson-Himmelstjerna G."/>
            <person name="Boag P.R."/>
            <person name="Tan P."/>
            <person name="Li Q."/>
            <person name="Min J."/>
            <person name="Yang Y."/>
            <person name="Wang X."/>
            <person name="Fang X."/>
            <person name="Hall R.S."/>
            <person name="Hofmann A."/>
            <person name="Sternberg P.W."/>
            <person name="Jex A.R."/>
            <person name="Gasser R.B."/>
        </authorList>
    </citation>
    <scope>NUCLEOTIDE SEQUENCE [LARGE SCALE GENOMIC DNA]</scope>
    <source>
        <strain evidence="8">PN_DK_2014</strain>
    </source>
</reference>
<dbReference type="InterPro" id="IPR000953">
    <property type="entry name" value="Chromo/chromo_shadow_dom"/>
</dbReference>
<organism evidence="8 9">
    <name type="scientific">Toxocara canis</name>
    <name type="common">Canine roundworm</name>
    <dbReference type="NCBI Taxonomy" id="6265"/>
    <lineage>
        <taxon>Eukaryota</taxon>
        <taxon>Metazoa</taxon>
        <taxon>Ecdysozoa</taxon>
        <taxon>Nematoda</taxon>
        <taxon>Chromadorea</taxon>
        <taxon>Rhabditida</taxon>
        <taxon>Spirurina</taxon>
        <taxon>Ascaridomorpha</taxon>
        <taxon>Ascaridoidea</taxon>
        <taxon>Toxocaridae</taxon>
        <taxon>Toxocara</taxon>
    </lineage>
</organism>
<dbReference type="GO" id="GO:0016301">
    <property type="term" value="F:kinase activity"/>
    <property type="evidence" value="ECO:0007669"/>
    <property type="project" value="UniProtKB-KW"/>
</dbReference>
<dbReference type="PANTHER" id="PTHR10749">
    <property type="entry name" value="PHOSPHORYLASE B KINASE REGULATORY SUBUNIT"/>
    <property type="match status" value="1"/>
</dbReference>
<dbReference type="GO" id="GO:0005516">
    <property type="term" value="F:calmodulin binding"/>
    <property type="evidence" value="ECO:0007669"/>
    <property type="project" value="UniProtKB-KW"/>
</dbReference>
<dbReference type="GO" id="GO:0005977">
    <property type="term" value="P:glycogen metabolic process"/>
    <property type="evidence" value="ECO:0007669"/>
    <property type="project" value="UniProtKB-UniPathway"/>
</dbReference>
<name>A0A0B2VJC7_TOXCA</name>
<dbReference type="Pfam" id="PF19292">
    <property type="entry name" value="KPBB_C"/>
    <property type="match status" value="1"/>
</dbReference>
<keyword evidence="3 6" id="KW-0321">Glycogen metabolism</keyword>
<keyword evidence="8" id="KW-0808">Transferase</keyword>
<sequence>MTASDQRRHQRGSTSSRLRRFTQPYLISAHHLQPKVVKNVLEQVDNVYHMVQKVILDHQSVTSGLFPRYSKDRNIGYVKDSIYCALACWASSIAYKRLDDDRGRQTELRQSAVKAMRGIMFAWMQQLDNLNNFKDKNAPEYALHARFDLHTGMALKSPNDKAGRLSVYGHLQMDLIALFLLALVQMTAGGVQVVFTHDEVCFVQNLVFYIERTYRTPDFGMWERGTRYNIGEPELHASSLGMVKAALEAINGFNLYGASGTSASVIYVDIDGHNRNRTTFETILPRESNSKNTDAALLVAVGWPAFGTHDPQLFEKTVNKCVRRLEGKYGMKRFFRDGYHTELEDASRQHYNIHETCRFQDIECQFPMFFAFMVITSELRGNQESAKKYWDKLTELLVSTENGVHLVMPECYIIEEEFMAEERDKPNSQDFYAASPNEFGHHLWSNAVYIIALLLHRQLIHASDIDPIYRHLPASQRPSNPNRHSAFQVSLTEVFIMALMDYMIQRETDSSDMSFGSMEGNPVVQVALIAESSRLQMMLSTYGISAQTPHELEPVQIWPSWKMVKGSMEGNPVVQVALIAESSRLQMMLSTYGISAQTPHELEPVQIWPSWKMVKVFESLGKNNKLGLRGRPPRPFGPLNTSKIFKLFGDTILCYPLLFEVKDFYINADPAVLIDDIKLDLEFISKRWKLAGRPTFCLVLREENVSGEYFSHMLDLLVSMKNGFVNGVRVRIGRVHQLLNTGCTEHVDFATSEDASVAEDAFEELGGKTSQMISRISLRDVVEEDVTSREQDFLSRPDQELYELVKKHDVDNLRVVAFANAVLCRRYGSEFQVDGETLAVRMERVYRQACAWRLWWLVRFCAGKLRKTMNSLAPSITNMLVRGKQVTLGVRGCREVTVSSPMTPGEIMDILFNSCPDNDPQAAVLQQELIIACSDLICKKPYAFDGVLTIRLSWLSDAIALMLDYVQNTKCGDRSPHSRRTAPTTPTRVRFPPKFEQETHVYDLSPTEIKDVVAALLTRKNWHLLTPLQSRRLNGSLNRVPTNLYDSVWKILERTEGGLVIAGHYLPQQPTLSDMTQFELTFAYKIESMMSVIAHPEYRQVLVELLCIVAVILERNRELMFTGKLDCDHLVRRAFRRYCEEQGIQDQDDMTPFYQLDDSDLTARSTANYLARTVIDVLLSGATTGRRKLSTFMPCDKLSTSDRPDEQINSCIFELADRMESGDTSHSVKAGCASDCDTYEVEKIVGYRRNVQMNRDEYLVKWQQYPVNESTFEPIHHLVHCRNNLSAFHSRLLKSAGVTANTEVQSDDSDDSDIVLPLEAINEENMLKRMYPNEQESGIAKGWAVKRIVGAQLNNQPYTYLVEYEDQKQLEHIGIDFLREKCPKIVDDFHLSIDKPYPCESESGLSEHN</sequence>
<keyword evidence="6" id="KW-0472">Membrane</keyword>
<comment type="function">
    <text evidence="6">Phosphorylase b kinase catalyzes the phosphorylation of serine in certain substrates, including troponin I.</text>
</comment>
<dbReference type="SUPFAM" id="SSF48208">
    <property type="entry name" value="Six-hairpin glycosidases"/>
    <property type="match status" value="1"/>
</dbReference>
<protein>
    <recommendedName>
        <fullName evidence="6">Phosphorylase b kinase regulatory subunit</fullName>
    </recommendedName>
</protein>
<dbReference type="SMART" id="SM00298">
    <property type="entry name" value="CHROMO"/>
    <property type="match status" value="1"/>
</dbReference>
<dbReference type="GO" id="GO:0005886">
    <property type="term" value="C:plasma membrane"/>
    <property type="evidence" value="ECO:0007669"/>
    <property type="project" value="UniProtKB-SubCell"/>
</dbReference>
<dbReference type="PANTHER" id="PTHR10749:SF8">
    <property type="entry name" value="PHOSPHORYLASE B KINASE REGULATORY SUBUNIT BETA"/>
    <property type="match status" value="1"/>
</dbReference>
<keyword evidence="4 6" id="KW-0112">Calmodulin-binding</keyword>
<proteinExistence type="inferred from homology"/>
<dbReference type="InterPro" id="IPR016197">
    <property type="entry name" value="Chromo-like_dom_sf"/>
</dbReference>
<dbReference type="SUPFAM" id="SSF54160">
    <property type="entry name" value="Chromo domain-like"/>
    <property type="match status" value="2"/>
</dbReference>
<dbReference type="OMA" id="QIWPSWK"/>
<dbReference type="PROSITE" id="PS50013">
    <property type="entry name" value="CHROMO_2"/>
    <property type="match status" value="1"/>
</dbReference>
<accession>A0A0B2VJC7</accession>
<keyword evidence="6" id="KW-0636">Prenylation</keyword>
<evidence type="ECO:0000256" key="3">
    <source>
        <dbReference type="ARBA" id="ARBA00022600"/>
    </source>
</evidence>
<evidence type="ECO:0000256" key="5">
    <source>
        <dbReference type="ARBA" id="ARBA00023277"/>
    </source>
</evidence>
<evidence type="ECO:0000256" key="1">
    <source>
        <dbReference type="ARBA" id="ARBA00005131"/>
    </source>
</evidence>
<keyword evidence="6" id="KW-0449">Lipoprotein</keyword>
<keyword evidence="8" id="KW-0418">Kinase</keyword>
<dbReference type="CDD" id="cd00024">
    <property type="entry name" value="CD_CSD"/>
    <property type="match status" value="1"/>
</dbReference>
<evidence type="ECO:0000256" key="4">
    <source>
        <dbReference type="ARBA" id="ARBA00022860"/>
    </source>
</evidence>
<dbReference type="UniPathway" id="UPA00163"/>
<comment type="similarity">
    <text evidence="2 6">Belongs to the phosphorylase b kinase regulatory chain family.</text>
</comment>
<evidence type="ECO:0000313" key="8">
    <source>
        <dbReference type="EMBL" id="KHN83596.1"/>
    </source>
</evidence>
<keyword evidence="5 6" id="KW-0119">Carbohydrate metabolism</keyword>
<dbReference type="InterPro" id="IPR008928">
    <property type="entry name" value="6-hairpin_glycosidase_sf"/>
</dbReference>
<dbReference type="OrthoDB" id="5971574at2759"/>
<dbReference type="InterPro" id="IPR011613">
    <property type="entry name" value="GH15-like"/>
</dbReference>
<comment type="pathway">
    <text evidence="1 6">Glycan biosynthesis; glycogen metabolism.</text>
</comment>
<dbReference type="GO" id="GO:0005964">
    <property type="term" value="C:phosphorylase kinase complex"/>
    <property type="evidence" value="ECO:0007669"/>
    <property type="project" value="TreeGrafter"/>
</dbReference>
<dbReference type="Gene3D" id="2.40.50.40">
    <property type="match status" value="2"/>
</dbReference>
<dbReference type="FunFam" id="1.50.10.10:FF:000065">
    <property type="entry name" value="Phosphorylase b kinase regulatory subunit"/>
    <property type="match status" value="1"/>
</dbReference>